<sequence length="336" mass="36075">MMIQPILLQANNSFGANSGINILSSADALMRANATAWNALWDDAVSSNSFLWEGLIGIGNIFIVIGIIWTAYKKSNEIFNEAKYDMRAIIQMVIPFFFIGILMLNKGIFLANSIRLVRTVSYHQISRLYQQQVAGISLQDAVNSLAQTQAANTRTQQIFADCVGKSGQALQDCMSSPDKVNALQQVMAGSSNALPGNVASLLCGLISVCGIIQNTGSVIQGVTQGLSPSQIMQNMFISPFISIAQSILQALQWAVVNSLELALLLTALFAPIAVGLSALPIAGRMFWTWASGFLAILAINLGYSILTGLMAITVVSMTSASGILPAFRVFLKLFLI</sequence>
<dbReference type="eggNOG" id="ENOG502ZB51">
    <property type="taxonomic scope" value="Bacteria"/>
</dbReference>
<feature type="transmembrane region" description="Helical" evidence="1">
    <location>
        <begin position="235"/>
        <end position="255"/>
    </location>
</feature>
<evidence type="ECO:0000256" key="1">
    <source>
        <dbReference type="SAM" id="Phobius"/>
    </source>
</evidence>
<evidence type="ECO:0000313" key="2">
    <source>
        <dbReference type="EMBL" id="EAZ88198.1"/>
    </source>
</evidence>
<feature type="transmembrane region" description="Helical" evidence="1">
    <location>
        <begin position="50"/>
        <end position="72"/>
    </location>
</feature>
<accession>A3IZA7</accession>
<feature type="transmembrane region" description="Helical" evidence="1">
    <location>
        <begin position="84"/>
        <end position="104"/>
    </location>
</feature>
<comment type="caution">
    <text evidence="2">The sequence shown here is derived from an EMBL/GenBank/DDBJ whole genome shotgun (WGS) entry which is preliminary data.</text>
</comment>
<feature type="transmembrane region" description="Helical" evidence="1">
    <location>
        <begin position="286"/>
        <end position="303"/>
    </location>
</feature>
<proteinExistence type="predicted"/>
<name>A3IZA7_9CHRO</name>
<keyword evidence="1" id="KW-0812">Transmembrane</keyword>
<dbReference type="OrthoDB" id="426035at2"/>
<dbReference type="Proteomes" id="UP000003781">
    <property type="component" value="Unassembled WGS sequence"/>
</dbReference>
<protein>
    <submittedName>
        <fullName evidence="2">Uncharacterized protein</fullName>
    </submittedName>
</protein>
<organism evidence="2 3">
    <name type="scientific">Crocosphaera chwakensis CCY0110</name>
    <dbReference type="NCBI Taxonomy" id="391612"/>
    <lineage>
        <taxon>Bacteria</taxon>
        <taxon>Bacillati</taxon>
        <taxon>Cyanobacteriota</taxon>
        <taxon>Cyanophyceae</taxon>
        <taxon>Oscillatoriophycideae</taxon>
        <taxon>Chroococcales</taxon>
        <taxon>Aphanothecaceae</taxon>
        <taxon>Crocosphaera</taxon>
        <taxon>Crocosphaera chwakensis</taxon>
    </lineage>
</organism>
<keyword evidence="1" id="KW-1133">Transmembrane helix</keyword>
<keyword evidence="1" id="KW-0472">Membrane</keyword>
<reference evidence="2 3" key="1">
    <citation type="submission" date="2007-03" db="EMBL/GenBank/DDBJ databases">
        <authorList>
            <person name="Stal L."/>
            <person name="Ferriera S."/>
            <person name="Johnson J."/>
            <person name="Kravitz S."/>
            <person name="Beeson K."/>
            <person name="Sutton G."/>
            <person name="Rogers Y.-H."/>
            <person name="Friedman R."/>
            <person name="Frazier M."/>
            <person name="Venter J.C."/>
        </authorList>
    </citation>
    <scope>NUCLEOTIDE SEQUENCE [LARGE SCALE GENOMIC DNA]</scope>
    <source>
        <strain evidence="2 3">CCY0110</strain>
    </source>
</reference>
<evidence type="ECO:0000313" key="3">
    <source>
        <dbReference type="Proteomes" id="UP000003781"/>
    </source>
</evidence>
<dbReference type="AlphaFoldDB" id="A3IZA7"/>
<dbReference type="EMBL" id="AAXW01000098">
    <property type="protein sequence ID" value="EAZ88198.1"/>
    <property type="molecule type" value="Genomic_DNA"/>
</dbReference>
<keyword evidence="3" id="KW-1185">Reference proteome</keyword>
<dbReference type="RefSeq" id="WP_008278725.1">
    <property type="nucleotide sequence ID" value="NZ_AAXW01000098.1"/>
</dbReference>
<feature type="transmembrane region" description="Helical" evidence="1">
    <location>
        <begin position="261"/>
        <end position="279"/>
    </location>
</feature>
<gene>
    <name evidence="2" type="ORF">CY0110_14695</name>
</gene>